<feature type="signal peptide" evidence="4">
    <location>
        <begin position="1"/>
        <end position="19"/>
    </location>
</feature>
<dbReference type="OrthoDB" id="525039at2"/>
<dbReference type="AlphaFoldDB" id="A0A368Y9T2"/>
<gene>
    <name evidence="5" type="ORF">DFR57_102150</name>
</gene>
<evidence type="ECO:0000256" key="3">
    <source>
        <dbReference type="SAM" id="MobiDB-lite"/>
    </source>
</evidence>
<dbReference type="PROSITE" id="PS51257">
    <property type="entry name" value="PROKAR_LIPOPROTEIN"/>
    <property type="match status" value="1"/>
</dbReference>
<feature type="chain" id="PRO_5038939628" evidence="4">
    <location>
        <begin position="20"/>
        <end position="237"/>
    </location>
</feature>
<feature type="compositionally biased region" description="Basic and acidic residues" evidence="3">
    <location>
        <begin position="34"/>
        <end position="76"/>
    </location>
</feature>
<evidence type="ECO:0000313" key="5">
    <source>
        <dbReference type="EMBL" id="RCW76875.1"/>
    </source>
</evidence>
<dbReference type="RefSeq" id="WP_114351641.1">
    <property type="nucleotide sequence ID" value="NZ_QPJJ01000002.1"/>
</dbReference>
<dbReference type="EMBL" id="QPJJ01000002">
    <property type="protein sequence ID" value="RCW76875.1"/>
    <property type="molecule type" value="Genomic_DNA"/>
</dbReference>
<proteinExistence type="predicted"/>
<dbReference type="Proteomes" id="UP000252585">
    <property type="component" value="Unassembled WGS sequence"/>
</dbReference>
<dbReference type="SUPFAM" id="SSF63817">
    <property type="entry name" value="Sortase"/>
    <property type="match status" value="1"/>
</dbReference>
<comment type="caution">
    <text evidence="5">The sequence shown here is derived from an EMBL/GenBank/DDBJ whole genome shotgun (WGS) entry which is preliminary data.</text>
</comment>
<name>A0A368Y9T2_9BACI</name>
<feature type="region of interest" description="Disordered" evidence="3">
    <location>
        <begin position="25"/>
        <end position="76"/>
    </location>
</feature>
<keyword evidence="1" id="KW-0378">Hydrolase</keyword>
<dbReference type="InterPro" id="IPR005754">
    <property type="entry name" value="Sortase"/>
</dbReference>
<dbReference type="GO" id="GO:0016787">
    <property type="term" value="F:hydrolase activity"/>
    <property type="evidence" value="ECO:0007669"/>
    <property type="project" value="UniProtKB-KW"/>
</dbReference>
<sequence>MKRICWIILIFLLFLTACASSGDEQASVDSQEVNAKETAEEKPEVDKAKSEQLETEDKKENENEKEQEQEKVKTVDTSDIPILKDENLGIDPMRIEIPSISVDAHIEKVGRIENGQMGVPENVDNTGWFEPGTKPGDRGSAVIAGHVDDRTGPSVFYELDSLEVGDEVIIKDENDKKITFEVVGMESFQRNGAPVSEIFGYTSRRMLNLITCTGDFDKAAGTHEERLVVYTELVSSQ</sequence>
<organism evidence="5 6">
    <name type="scientific">Saliterribacillus persicus</name>
    <dbReference type="NCBI Taxonomy" id="930114"/>
    <lineage>
        <taxon>Bacteria</taxon>
        <taxon>Bacillati</taxon>
        <taxon>Bacillota</taxon>
        <taxon>Bacilli</taxon>
        <taxon>Bacillales</taxon>
        <taxon>Bacillaceae</taxon>
        <taxon>Saliterribacillus</taxon>
    </lineage>
</organism>
<feature type="active site" description="Proton donor/acceptor" evidence="2">
    <location>
        <position position="146"/>
    </location>
</feature>
<evidence type="ECO:0000256" key="1">
    <source>
        <dbReference type="ARBA" id="ARBA00022801"/>
    </source>
</evidence>
<dbReference type="CDD" id="cd05829">
    <property type="entry name" value="Sortase_F"/>
    <property type="match status" value="1"/>
</dbReference>
<protein>
    <submittedName>
        <fullName evidence="5">LPXTG-site transpeptidase (Sortase) family protein</fullName>
    </submittedName>
</protein>
<keyword evidence="6" id="KW-1185">Reference proteome</keyword>
<keyword evidence="4" id="KW-0732">Signal</keyword>
<feature type="active site" description="Acyl-thioester intermediate" evidence="2">
    <location>
        <position position="212"/>
    </location>
</feature>
<evidence type="ECO:0000256" key="4">
    <source>
        <dbReference type="SAM" id="SignalP"/>
    </source>
</evidence>
<accession>A0A368Y9T2</accession>
<dbReference type="Pfam" id="PF04203">
    <property type="entry name" value="Sortase"/>
    <property type="match status" value="1"/>
</dbReference>
<evidence type="ECO:0000313" key="6">
    <source>
        <dbReference type="Proteomes" id="UP000252585"/>
    </source>
</evidence>
<dbReference type="Gene3D" id="2.40.260.10">
    <property type="entry name" value="Sortase"/>
    <property type="match status" value="1"/>
</dbReference>
<dbReference type="InterPro" id="IPR023365">
    <property type="entry name" value="Sortase_dom-sf"/>
</dbReference>
<evidence type="ECO:0000256" key="2">
    <source>
        <dbReference type="PIRSR" id="PIRSR605754-1"/>
    </source>
</evidence>
<dbReference type="InterPro" id="IPR042001">
    <property type="entry name" value="Sortase_F"/>
</dbReference>
<reference evidence="5 6" key="1">
    <citation type="submission" date="2018-07" db="EMBL/GenBank/DDBJ databases">
        <title>Genomic Encyclopedia of Type Strains, Phase IV (KMG-IV): sequencing the most valuable type-strain genomes for metagenomic binning, comparative biology and taxonomic classification.</title>
        <authorList>
            <person name="Goeker M."/>
        </authorList>
    </citation>
    <scope>NUCLEOTIDE SEQUENCE [LARGE SCALE GENOMIC DNA]</scope>
    <source>
        <strain evidence="5 6">DSM 27696</strain>
    </source>
</reference>